<comment type="caution">
    <text evidence="1">The sequence shown here is derived from an EMBL/GenBank/DDBJ whole genome shotgun (WGS) entry which is preliminary data.</text>
</comment>
<evidence type="ECO:0000313" key="2">
    <source>
        <dbReference type="EMBL" id="RDY30368.1"/>
    </source>
</evidence>
<dbReference type="Pfam" id="PF06810">
    <property type="entry name" value="Phage_scaffold"/>
    <property type="match status" value="1"/>
</dbReference>
<dbReference type="EMBL" id="QICS01000017">
    <property type="protein sequence ID" value="PXV85404.1"/>
    <property type="molecule type" value="Genomic_DNA"/>
</dbReference>
<dbReference type="EMBL" id="NOKA02000039">
    <property type="protein sequence ID" value="RDY30368.1"/>
    <property type="molecule type" value="Genomic_DNA"/>
</dbReference>
<reference evidence="2 3" key="1">
    <citation type="journal article" date="2017" name="Genome Announc.">
        <title>Draft Genome Sequence of a Sporulating and Motile Strain of Lachnotalea glycerini Isolated from Water in Quebec City, Canada.</title>
        <authorList>
            <person name="Maheux A.F."/>
            <person name="Boudreau D.K."/>
            <person name="Berube E."/>
            <person name="Boissinot M."/>
            <person name="Raymond F."/>
            <person name="Brodeur S."/>
            <person name="Corbeil J."/>
            <person name="Isabel S."/>
            <person name="Omar R.F."/>
            <person name="Bergeron M.G."/>
        </authorList>
    </citation>
    <scope>NUCLEOTIDE SEQUENCE [LARGE SCALE GENOMIC DNA]</scope>
    <source>
        <strain evidence="2 3">CCRI-19302</strain>
    </source>
</reference>
<dbReference type="Proteomes" id="UP000247523">
    <property type="component" value="Unassembled WGS sequence"/>
</dbReference>
<evidence type="ECO:0000313" key="3">
    <source>
        <dbReference type="Proteomes" id="UP000216411"/>
    </source>
</evidence>
<dbReference type="AlphaFoldDB" id="A0A255IFI0"/>
<organism evidence="1 4">
    <name type="scientific">Lachnotalea glycerini</name>
    <dbReference type="NCBI Taxonomy" id="1763509"/>
    <lineage>
        <taxon>Bacteria</taxon>
        <taxon>Bacillati</taxon>
        <taxon>Bacillota</taxon>
        <taxon>Clostridia</taxon>
        <taxon>Lachnospirales</taxon>
        <taxon>Lachnospiraceae</taxon>
        <taxon>Lachnotalea</taxon>
    </lineage>
</organism>
<dbReference type="OrthoDB" id="2365850at2"/>
<gene>
    <name evidence="1" type="ORF">C8E03_11740</name>
    <name evidence="2" type="ORF">CG710_015015</name>
</gene>
<protein>
    <submittedName>
        <fullName evidence="1">Minor structural protein GP20</fullName>
    </submittedName>
</protein>
<name>A0A255IFI0_9FIRM</name>
<evidence type="ECO:0000313" key="4">
    <source>
        <dbReference type="Proteomes" id="UP000247523"/>
    </source>
</evidence>
<keyword evidence="3" id="KW-1185">Reference proteome</keyword>
<evidence type="ECO:0000313" key="1">
    <source>
        <dbReference type="EMBL" id="PXV85404.1"/>
    </source>
</evidence>
<dbReference type="RefSeq" id="WP_094377643.1">
    <property type="nucleotide sequence ID" value="NZ_NOKA02000039.1"/>
</dbReference>
<proteinExistence type="predicted"/>
<reference evidence="1 4" key="2">
    <citation type="submission" date="2018-05" db="EMBL/GenBank/DDBJ databases">
        <title>Genomic Encyclopedia of Type Strains, Phase IV (KMG-IV): sequencing the most valuable type-strain genomes for metagenomic binning, comparative biology and taxonomic classification.</title>
        <authorList>
            <person name="Goeker M."/>
        </authorList>
    </citation>
    <scope>NUCLEOTIDE SEQUENCE [LARGE SCALE GENOMIC DNA]</scope>
    <source>
        <strain evidence="1 4">DSM 28816</strain>
    </source>
</reference>
<dbReference type="InterPro" id="IPR009636">
    <property type="entry name" value="SCAF"/>
</dbReference>
<sequence>MTKNDLLKMGLNEDQSKKISDAYKNALNGYVPKTRLDEVINERNALRIYIGEQDKKLVKLEQEMTANQELQQQICYLQKDNSVMKDKLEQAKNSLKLAIEMTL</sequence>
<accession>A0A255IFI0</accession>
<reference evidence="2" key="3">
    <citation type="submission" date="2018-07" db="EMBL/GenBank/DDBJ databases">
        <authorList>
            <person name="Quirk P.G."/>
            <person name="Krulwich T.A."/>
        </authorList>
    </citation>
    <scope>NUCLEOTIDE SEQUENCE</scope>
    <source>
        <strain evidence="2">CCRI-19302</strain>
    </source>
</reference>
<dbReference type="Proteomes" id="UP000216411">
    <property type="component" value="Unassembled WGS sequence"/>
</dbReference>